<dbReference type="Pfam" id="PF13100">
    <property type="entry name" value="OstA_2"/>
    <property type="match status" value="1"/>
</dbReference>
<dbReference type="GO" id="GO:0009279">
    <property type="term" value="C:cell outer membrane"/>
    <property type="evidence" value="ECO:0007669"/>
    <property type="project" value="TreeGrafter"/>
</dbReference>
<feature type="compositionally biased region" description="Basic and acidic residues" evidence="2">
    <location>
        <begin position="35"/>
        <end position="66"/>
    </location>
</feature>
<protein>
    <submittedName>
        <fullName evidence="4">LPS-assembly protein LptD</fullName>
    </submittedName>
</protein>
<keyword evidence="1" id="KW-0732">Signal</keyword>
<dbReference type="InterPro" id="IPR052037">
    <property type="entry name" value="LPS_export_LptA"/>
</dbReference>
<accession>A0A644VHG4</accession>
<dbReference type="Gene3D" id="2.60.450.10">
    <property type="entry name" value="Lipopolysaccharide (LPS) transport protein A like domain"/>
    <property type="match status" value="3"/>
</dbReference>
<dbReference type="GO" id="GO:0017089">
    <property type="term" value="F:glycolipid transfer activity"/>
    <property type="evidence" value="ECO:0007669"/>
    <property type="project" value="TreeGrafter"/>
</dbReference>
<sequence length="596" mass="68867">MRYRNISLLVLAGWLCLSCFTSPAQIQHKQLRKDILEEKSGPKQEPVKTKKTAKDTRKAKQTKKLEPPPPVAPIRTPYDQKTAKIIYLENADLISFDQLAKPDVQILNGNVKFRHDDAIMTCDSAYFYRNSNSMDAFSNVKIVQGDTLFVYGDKLYYDGNTKLVRLRGKARLVNRNTTLTTDSLNYDRNTQLAYYFTGGKIVDPENTLTSVWGQYSTRTEDALFSDKVKLVNENFVMNADTLTYNTKSHVADLVGETHIVYQDETDIYTNKGWYNTESERSMLLNRSLLFNKEGKSLTGDTIFYDKSAKYGEVFGKAILKDTVQQSTLYGNYVYYNEDKERGIATDSALLVDWSTEKNLYMHADTLMTFKDSIYNEAKAWRNVRFYREDIQGLADSLIYSSRDSIMHLMNKPVIWQENQQYSSEKISILSKNQEVYQVELQQSAMVTELMDSLYFNQISGKDIIAHLDSSQIRRVDVNGNAETIYFIREESDSTLIGANRTESSFVVIHFKNKKIDRIVLTPSSSGEFHPMHKITDEFIYLTNFFWLETHRPTTKEEVFSRFPEGERPKFSFREKKLISLPPIPEAEEIENNHQPE</sequence>
<dbReference type="InterPro" id="IPR005653">
    <property type="entry name" value="OstA-like_N"/>
</dbReference>
<dbReference type="GO" id="GO:0030288">
    <property type="term" value="C:outer membrane-bounded periplasmic space"/>
    <property type="evidence" value="ECO:0007669"/>
    <property type="project" value="TreeGrafter"/>
</dbReference>
<evidence type="ECO:0000256" key="2">
    <source>
        <dbReference type="SAM" id="MobiDB-lite"/>
    </source>
</evidence>
<reference evidence="4" key="1">
    <citation type="submission" date="2019-08" db="EMBL/GenBank/DDBJ databases">
        <authorList>
            <person name="Kucharzyk K."/>
            <person name="Murdoch R.W."/>
            <person name="Higgins S."/>
            <person name="Loffler F."/>
        </authorList>
    </citation>
    <scope>NUCLEOTIDE SEQUENCE</scope>
</reference>
<dbReference type="PANTHER" id="PTHR36504:SF1">
    <property type="entry name" value="LIPOPOLYSACCHARIDE EXPORT SYSTEM PROTEIN LPTA"/>
    <property type="match status" value="1"/>
</dbReference>
<dbReference type="AlphaFoldDB" id="A0A644VHG4"/>
<organism evidence="4">
    <name type="scientific">bioreactor metagenome</name>
    <dbReference type="NCBI Taxonomy" id="1076179"/>
    <lineage>
        <taxon>unclassified sequences</taxon>
        <taxon>metagenomes</taxon>
        <taxon>ecological metagenomes</taxon>
    </lineage>
</organism>
<feature type="domain" description="Organic solvent tolerance-like N-terminal" evidence="3">
    <location>
        <begin position="86"/>
        <end position="240"/>
    </location>
</feature>
<feature type="region of interest" description="Disordered" evidence="2">
    <location>
        <begin position="35"/>
        <end position="76"/>
    </location>
</feature>
<name>A0A644VHG4_9ZZZZ</name>
<evidence type="ECO:0000313" key="4">
    <source>
        <dbReference type="EMBL" id="MPL90756.1"/>
    </source>
</evidence>
<proteinExistence type="predicted"/>
<dbReference type="PANTHER" id="PTHR36504">
    <property type="entry name" value="LIPOPOLYSACCHARIDE EXPORT SYSTEM PROTEIN LPTA"/>
    <property type="match status" value="1"/>
</dbReference>
<comment type="caution">
    <text evidence="4">The sequence shown here is derived from an EMBL/GenBank/DDBJ whole genome shotgun (WGS) entry which is preliminary data.</text>
</comment>
<dbReference type="EMBL" id="VSSQ01000312">
    <property type="protein sequence ID" value="MPL90756.1"/>
    <property type="molecule type" value="Genomic_DNA"/>
</dbReference>
<gene>
    <name evidence="4" type="primary">lptD_17</name>
    <name evidence="4" type="ORF">SDC9_36812</name>
</gene>
<evidence type="ECO:0000259" key="3">
    <source>
        <dbReference type="Pfam" id="PF13100"/>
    </source>
</evidence>
<evidence type="ECO:0000256" key="1">
    <source>
        <dbReference type="ARBA" id="ARBA00022729"/>
    </source>
</evidence>
<dbReference type="GO" id="GO:0015920">
    <property type="term" value="P:lipopolysaccharide transport"/>
    <property type="evidence" value="ECO:0007669"/>
    <property type="project" value="TreeGrafter"/>
</dbReference>